<evidence type="ECO:0000256" key="1">
    <source>
        <dbReference type="ARBA" id="ARBA00009600"/>
    </source>
</evidence>
<sequence length="188" mass="20471">MATTDSFNSLKHHFLIAMPALKDSSFEHSVTYICSHDGEGAMGIVINQPTELDLSEVLEQLEIEGPHGHDRTVLLGGPVHQDHGFILHKDKGDWRSTLSVTDNIHVSTSKDILTSLAQGTGPSNYKVALGYAGWSAGQLEQELLDNSWITVEASEEIIFNTPEDKMYQAALKLLGIDEGFLSSDAGHA</sequence>
<evidence type="ECO:0000313" key="4">
    <source>
        <dbReference type="Proteomes" id="UP000227088"/>
    </source>
</evidence>
<dbReference type="PANTHER" id="PTHR30327">
    <property type="entry name" value="UNCHARACTERIZED PROTEIN YQGE"/>
    <property type="match status" value="1"/>
</dbReference>
<dbReference type="SUPFAM" id="SSF143456">
    <property type="entry name" value="VC0467-like"/>
    <property type="match status" value="1"/>
</dbReference>
<dbReference type="EMBL" id="MABE01000319">
    <property type="protein sequence ID" value="OUS40529.1"/>
    <property type="molecule type" value="Genomic_DNA"/>
</dbReference>
<dbReference type="HAMAP" id="MF_00758">
    <property type="entry name" value="UPF0301"/>
    <property type="match status" value="1"/>
</dbReference>
<dbReference type="Gene3D" id="3.40.1740.10">
    <property type="entry name" value="VC0467-like"/>
    <property type="match status" value="1"/>
</dbReference>
<evidence type="ECO:0000256" key="2">
    <source>
        <dbReference type="HAMAP-Rule" id="MF_00758"/>
    </source>
</evidence>
<organism evidence="3 4">
    <name type="scientific">Oleispira antarctica</name>
    <dbReference type="NCBI Taxonomy" id="188908"/>
    <lineage>
        <taxon>Bacteria</taxon>
        <taxon>Pseudomonadati</taxon>
        <taxon>Pseudomonadota</taxon>
        <taxon>Gammaproteobacteria</taxon>
        <taxon>Oceanospirillales</taxon>
        <taxon>Oceanospirillaceae</taxon>
        <taxon>Oleispira</taxon>
    </lineage>
</organism>
<reference evidence="4" key="1">
    <citation type="journal article" date="2017" name="Proc. Natl. Acad. Sci. U.S.A.">
        <title>Simulation of Deepwater Horizon oil plume reveals substrate specialization within a complex community of hydrocarbon degraders.</title>
        <authorList>
            <person name="Hu P."/>
            <person name="Dubinsky E.A."/>
            <person name="Probst A.J."/>
            <person name="Wang J."/>
            <person name="Sieber C.M.K."/>
            <person name="Tom L.M."/>
            <person name="Gardinali P."/>
            <person name="Banfield J.F."/>
            <person name="Atlas R.M."/>
            <person name="Andersen G.L."/>
        </authorList>
    </citation>
    <scope>NUCLEOTIDE SEQUENCE [LARGE SCALE GENOMIC DNA]</scope>
</reference>
<dbReference type="AlphaFoldDB" id="A0A1Y5HTD6"/>
<dbReference type="PANTHER" id="PTHR30327:SF1">
    <property type="entry name" value="UPF0301 PROTEIN YQGE"/>
    <property type="match status" value="1"/>
</dbReference>
<comment type="caution">
    <text evidence="3">The sequence shown here is derived from an EMBL/GenBank/DDBJ whole genome shotgun (WGS) entry which is preliminary data.</text>
</comment>
<proteinExistence type="inferred from homology"/>
<gene>
    <name evidence="3" type="ORF">A9R00_05540</name>
</gene>
<dbReference type="GO" id="GO:0005829">
    <property type="term" value="C:cytosol"/>
    <property type="evidence" value="ECO:0007669"/>
    <property type="project" value="TreeGrafter"/>
</dbReference>
<evidence type="ECO:0000313" key="3">
    <source>
        <dbReference type="EMBL" id="OUS40529.1"/>
    </source>
</evidence>
<protein>
    <recommendedName>
        <fullName evidence="2">UPF0301 protein A9R00_05540</fullName>
    </recommendedName>
</protein>
<dbReference type="InterPro" id="IPR003774">
    <property type="entry name" value="AlgH-like"/>
</dbReference>
<dbReference type="Proteomes" id="UP000227088">
    <property type="component" value="Unassembled WGS sequence"/>
</dbReference>
<accession>A0A1Y5HTD6</accession>
<dbReference type="NCBIfam" id="NF001266">
    <property type="entry name" value="PRK00228.1-1"/>
    <property type="match status" value="1"/>
</dbReference>
<dbReference type="Pfam" id="PF02622">
    <property type="entry name" value="DUF179"/>
    <property type="match status" value="1"/>
</dbReference>
<name>A0A1Y5HTD6_OLEAN</name>
<comment type="similarity">
    <text evidence="1 2">Belongs to the UPF0301 (AlgH) family.</text>
</comment>